<reference evidence="2 3" key="1">
    <citation type="submission" date="2016-08" db="EMBL/GenBank/DDBJ databases">
        <title>A Parts List for Fungal Cellulosomes Revealed by Comparative Genomics.</title>
        <authorList>
            <consortium name="DOE Joint Genome Institute"/>
            <person name="Haitjema C.H."/>
            <person name="Gilmore S.P."/>
            <person name="Henske J.K."/>
            <person name="Solomon K.V."/>
            <person name="De Groot R."/>
            <person name="Kuo A."/>
            <person name="Mondo S.J."/>
            <person name="Salamov A.A."/>
            <person name="Labutti K."/>
            <person name="Zhao Z."/>
            <person name="Chiniquy J."/>
            <person name="Barry K."/>
            <person name="Brewer H.M."/>
            <person name="Purvine S.O."/>
            <person name="Wright A.T."/>
            <person name="Boxma B."/>
            <person name="Van Alen T."/>
            <person name="Hackstein J.H."/>
            <person name="Baker S.E."/>
            <person name="Grigoriev I.V."/>
            <person name="O'Malley M.A."/>
        </authorList>
    </citation>
    <scope>NUCLEOTIDE SEQUENCE [LARGE SCALE GENOMIC DNA]</scope>
    <source>
        <strain evidence="2 3">G1</strain>
    </source>
</reference>
<comment type="caution">
    <text evidence="2">The sequence shown here is derived from an EMBL/GenBank/DDBJ whole genome shotgun (WGS) entry which is preliminary data.</text>
</comment>
<dbReference type="Proteomes" id="UP000193920">
    <property type="component" value="Unassembled WGS sequence"/>
</dbReference>
<dbReference type="STRING" id="1754190.A0A1Y2FPA0"/>
<evidence type="ECO:0000313" key="3">
    <source>
        <dbReference type="Proteomes" id="UP000193920"/>
    </source>
</evidence>
<accession>A0A1Y2FPA0</accession>
<sequence length="762" mass="85305">MTTMEKVSVAYNLKVAESSLDLSTEAINTANQEEYIKKQEKFKRTVMGAYDICSKKLYKATDPTLEDYFRRKWKISRAQVYRFLDAAAVLKQLDEFKYQPSHERLCRTLKQHAKIPKHMKMLWSKVLESAGDRLTSINSALVASVWNDMIKQGIISMKEVEEAAAGKKKRKGNKKQSSNKMQKVSKDEKKKINTESESEGSLKEIKLEIQKKNETSSYITNANIPIPTSNIKYKDINNNTKVSQGNEFNTKKASPSMSLKNTVDIVPSANNTQPSVPTTVTNTIVTLPQNTIQCIPRNNTVITSPTVVNSNSSIVNAPTYNTTVQPQPLTPQSQSPMIQEVTKHGSVVSQSPNPTYSIQQGTFTTVDQRPIQMFPSYANDSPMSNTTPQRITQTSQIQTVSKNYNTSMTISSPTLYNENYNTSAQSNTITASSNAITQVVQTENQAPNISMPIQYSSIVLQTTQPIQQITPIHSSSVMNNNTFTKNNNMGPIQTVTPTPSPTETQAQAQPQLNAKATTLQENVVNVYANPQQQTYYPNQNNMFTQQTTQTQGPQQPLSNTYQVYSTPAHGSNQNQHQQIIYNPQPQPTNIITQQSSQNPQVIYTTSTPNNQNQNQVQNQQTNIIYTTSTNIQGGTTTYVNHPQAQQNPIYNVNPSNNPSTTYQGQNQEQPSYIYSNNMSSIGMKNQNSTSYMMTTPQNMTYNINGNQSNISASGNMQAHMIPSTNPNPQNYYNAKSTYFSINNLTSQHMKEERTNLNYILNK</sequence>
<proteinExistence type="predicted"/>
<organism evidence="2 3">
    <name type="scientific">Neocallimastix californiae</name>
    <dbReference type="NCBI Taxonomy" id="1754190"/>
    <lineage>
        <taxon>Eukaryota</taxon>
        <taxon>Fungi</taxon>
        <taxon>Fungi incertae sedis</taxon>
        <taxon>Chytridiomycota</taxon>
        <taxon>Chytridiomycota incertae sedis</taxon>
        <taxon>Neocallimastigomycetes</taxon>
        <taxon>Neocallimastigales</taxon>
        <taxon>Neocallimastigaceae</taxon>
        <taxon>Neocallimastix</taxon>
    </lineage>
</organism>
<dbReference type="EMBL" id="MCOG01000003">
    <property type="protein sequence ID" value="ORY85811.1"/>
    <property type="molecule type" value="Genomic_DNA"/>
</dbReference>
<feature type="region of interest" description="Disordered" evidence="1">
    <location>
        <begin position="165"/>
        <end position="201"/>
    </location>
</feature>
<dbReference type="OrthoDB" id="2161919at2759"/>
<gene>
    <name evidence="2" type="ORF">LY90DRAFT_663297</name>
</gene>
<keyword evidence="3" id="KW-1185">Reference proteome</keyword>
<feature type="compositionally biased region" description="Basic and acidic residues" evidence="1">
    <location>
        <begin position="184"/>
        <end position="201"/>
    </location>
</feature>
<evidence type="ECO:0000256" key="1">
    <source>
        <dbReference type="SAM" id="MobiDB-lite"/>
    </source>
</evidence>
<evidence type="ECO:0000313" key="2">
    <source>
        <dbReference type="EMBL" id="ORY85811.1"/>
    </source>
</evidence>
<dbReference type="AlphaFoldDB" id="A0A1Y2FPA0"/>
<name>A0A1Y2FPA0_9FUNG</name>
<protein>
    <submittedName>
        <fullName evidence="2">Uncharacterized protein</fullName>
    </submittedName>
</protein>